<dbReference type="SUPFAM" id="SSF54171">
    <property type="entry name" value="DNA-binding domain"/>
    <property type="match status" value="1"/>
</dbReference>
<protein>
    <recommendedName>
        <fullName evidence="2">MBD domain-containing protein</fullName>
    </recommendedName>
</protein>
<organism evidence="3">
    <name type="scientific">Skeletonema marinoi</name>
    <dbReference type="NCBI Taxonomy" id="267567"/>
    <lineage>
        <taxon>Eukaryota</taxon>
        <taxon>Sar</taxon>
        <taxon>Stramenopiles</taxon>
        <taxon>Ochrophyta</taxon>
        <taxon>Bacillariophyta</taxon>
        <taxon>Coscinodiscophyceae</taxon>
        <taxon>Thalassiosirophycidae</taxon>
        <taxon>Thalassiosirales</taxon>
        <taxon>Skeletonemataceae</taxon>
        <taxon>Skeletonema</taxon>
        <taxon>Skeletonema marinoi-dohrnii complex</taxon>
    </lineage>
</organism>
<dbReference type="GO" id="GO:0003677">
    <property type="term" value="F:DNA binding"/>
    <property type="evidence" value="ECO:0007669"/>
    <property type="project" value="InterPro"/>
</dbReference>
<sequence length="445" mass="48912">MAATIDRDVSTFLLNEAAKIPLEELEKAPPQKAAPTQNHSIAANTNAHASLPVQNRTNNRTEPPGQNGPLNTNYPIQYSTNNNANKYDVKLTDVSIANFGVMHDDSVAFLGYKGGVEAANQRMQPGDVIVAINGANTTGLPGNYVVQQMLESGATTVYRHLTLADRNWYNDENAPKTVTEAQKNYDDALKLSMSLRQRLLSFNKSYSSKTHSVRTRLEAMRHHFTVAEKLRSMAFWKLRSKQAEIQKELVESMKAAEAKREAEAMKVLEAKKAAKAKKKKVIPTAAASDVIKISHADVSKLPVAFGFRLGDKSSKIAATAAATKWRVEGKKASNSIFIGKNTPTSKGTPESRHSAAKSTTPRSSAILIATESMNSNYPGWTKKTYERASGNTAGTKDTYFYSPQQQIKFRAMKGVDTFMLILAEPDVAGDESKAMVLYKQRGYKK</sequence>
<dbReference type="EMBL" id="HBGZ01018421">
    <property type="protein sequence ID" value="CAD9609489.1"/>
    <property type="molecule type" value="Transcribed_RNA"/>
</dbReference>
<evidence type="ECO:0000256" key="1">
    <source>
        <dbReference type="SAM" id="MobiDB-lite"/>
    </source>
</evidence>
<dbReference type="Pfam" id="PF01429">
    <property type="entry name" value="MBD"/>
    <property type="match status" value="1"/>
</dbReference>
<reference evidence="3" key="1">
    <citation type="submission" date="2021-01" db="EMBL/GenBank/DDBJ databases">
        <authorList>
            <person name="Corre E."/>
            <person name="Pelletier E."/>
            <person name="Niang G."/>
            <person name="Scheremetjew M."/>
            <person name="Finn R."/>
            <person name="Kale V."/>
            <person name="Holt S."/>
            <person name="Cochrane G."/>
            <person name="Meng A."/>
            <person name="Brown T."/>
            <person name="Cohen L."/>
        </authorList>
    </citation>
    <scope>NUCLEOTIDE SEQUENCE</scope>
    <source>
        <strain evidence="3">SM1012Den-03</strain>
    </source>
</reference>
<evidence type="ECO:0000313" key="3">
    <source>
        <dbReference type="EMBL" id="CAD9609489.1"/>
    </source>
</evidence>
<evidence type="ECO:0000259" key="2">
    <source>
        <dbReference type="Pfam" id="PF01429"/>
    </source>
</evidence>
<dbReference type="Gene3D" id="3.30.890.10">
    <property type="entry name" value="Methyl-cpg-binding Protein 2, Chain A"/>
    <property type="match status" value="1"/>
</dbReference>
<dbReference type="AlphaFoldDB" id="A0A7S2LLK3"/>
<gene>
    <name evidence="3" type="ORF">SMAR0320_LOCUS13245</name>
</gene>
<dbReference type="InterPro" id="IPR036034">
    <property type="entry name" value="PDZ_sf"/>
</dbReference>
<feature type="region of interest" description="Disordered" evidence="1">
    <location>
        <begin position="336"/>
        <end position="363"/>
    </location>
</feature>
<dbReference type="Gene3D" id="2.30.42.10">
    <property type="match status" value="1"/>
</dbReference>
<proteinExistence type="predicted"/>
<accession>A0A7S2LLK3</accession>
<dbReference type="SUPFAM" id="SSF50156">
    <property type="entry name" value="PDZ domain-like"/>
    <property type="match status" value="1"/>
</dbReference>
<name>A0A7S2LLK3_9STRA</name>
<dbReference type="InterPro" id="IPR016177">
    <property type="entry name" value="DNA-bd_dom_sf"/>
</dbReference>
<dbReference type="InterPro" id="IPR001739">
    <property type="entry name" value="Methyl_CpG_DNA-bd"/>
</dbReference>
<feature type="domain" description="MBD" evidence="2">
    <location>
        <begin position="378"/>
        <end position="417"/>
    </location>
</feature>
<feature type="compositionally biased region" description="Polar residues" evidence="1">
    <location>
        <begin position="336"/>
        <end position="348"/>
    </location>
</feature>